<keyword evidence="3" id="KW-1185">Reference proteome</keyword>
<reference evidence="2" key="1">
    <citation type="submission" date="2019-09" db="EMBL/GenBank/DDBJ databases">
        <authorList>
            <person name="Cremers G."/>
        </authorList>
    </citation>
    <scope>NUCLEOTIDE SEQUENCE [LARGE SCALE GENOMIC DNA]</scope>
    <source>
        <strain evidence="2">3B</strain>
    </source>
</reference>
<dbReference type="AlphaFoldDB" id="A0A5E6MEX8"/>
<proteinExistence type="predicted"/>
<evidence type="ECO:0000313" key="2">
    <source>
        <dbReference type="EMBL" id="VVM08044.1"/>
    </source>
</evidence>
<feature type="region of interest" description="Disordered" evidence="1">
    <location>
        <begin position="135"/>
        <end position="169"/>
    </location>
</feature>
<dbReference type="EMBL" id="CABFUZ020000218">
    <property type="protein sequence ID" value="VVM08044.1"/>
    <property type="molecule type" value="Genomic_DNA"/>
</dbReference>
<organism evidence="2 3">
    <name type="scientific">Methylacidimicrobium cyclopophantes</name>
    <dbReference type="NCBI Taxonomy" id="1041766"/>
    <lineage>
        <taxon>Bacteria</taxon>
        <taxon>Pseudomonadati</taxon>
        <taxon>Verrucomicrobiota</taxon>
        <taxon>Methylacidimicrobium</taxon>
    </lineage>
</organism>
<comment type="caution">
    <text evidence="2">The sequence shown here is derived from an EMBL/GenBank/DDBJ whole genome shotgun (WGS) entry which is preliminary data.</text>
</comment>
<evidence type="ECO:0000313" key="3">
    <source>
        <dbReference type="Proteomes" id="UP000381693"/>
    </source>
</evidence>
<feature type="compositionally biased region" description="Low complexity" evidence="1">
    <location>
        <begin position="46"/>
        <end position="63"/>
    </location>
</feature>
<feature type="compositionally biased region" description="Basic and acidic residues" evidence="1">
    <location>
        <begin position="158"/>
        <end position="169"/>
    </location>
</feature>
<accession>A0A5E6MEX8</accession>
<feature type="region of interest" description="Disordered" evidence="1">
    <location>
        <begin position="185"/>
        <end position="227"/>
    </location>
</feature>
<evidence type="ECO:0000256" key="1">
    <source>
        <dbReference type="SAM" id="MobiDB-lite"/>
    </source>
</evidence>
<protein>
    <submittedName>
        <fullName evidence="2">Uncharacterized protein</fullName>
    </submittedName>
</protein>
<gene>
    <name evidence="2" type="ORF">MAMC_01947</name>
</gene>
<name>A0A5E6MEX8_9BACT</name>
<dbReference type="Proteomes" id="UP000381693">
    <property type="component" value="Unassembled WGS sequence"/>
</dbReference>
<sequence length="227" mass="24591">MTLPSGCGPKVYPLLWRAAYAAFAHMVVVDLDDRVVASSASGIDGRSPSSARAAASLDSRSAAPGFDSRRRPQGRPGSRRTDLSGSNVLFRNGHGELTGRRELFIGVGRLPRVKPSARRARGKSLPLRAGALVGGKRPANSRIGPIASRRSHPLPPFADRRRAGGDHWKKDQQLSRFRNLLQHGSESSLRSGLVSPEVEGVLRDPPGARRGLFSCDSQPRKRARRNP</sequence>
<feature type="region of interest" description="Disordered" evidence="1">
    <location>
        <begin position="39"/>
        <end position="92"/>
    </location>
</feature>